<dbReference type="PANTHER" id="PTHR35313">
    <property type="entry name" value="NO EXINE FORMATION 1"/>
    <property type="match status" value="1"/>
</dbReference>
<feature type="transmembrane region" description="Helical" evidence="1">
    <location>
        <begin position="60"/>
        <end position="82"/>
    </location>
</feature>
<dbReference type="Proteomes" id="UP001438707">
    <property type="component" value="Unassembled WGS sequence"/>
</dbReference>
<evidence type="ECO:0000313" key="2">
    <source>
        <dbReference type="EMBL" id="KAK9838794.1"/>
    </source>
</evidence>
<reference evidence="2 3" key="1">
    <citation type="journal article" date="2024" name="Nat. Commun.">
        <title>Phylogenomics reveals the evolutionary origins of lichenization in chlorophyte algae.</title>
        <authorList>
            <person name="Puginier C."/>
            <person name="Libourel C."/>
            <person name="Otte J."/>
            <person name="Skaloud P."/>
            <person name="Haon M."/>
            <person name="Grisel S."/>
            <person name="Petersen M."/>
            <person name="Berrin J.G."/>
            <person name="Delaux P.M."/>
            <person name="Dal Grande F."/>
            <person name="Keller J."/>
        </authorList>
    </citation>
    <scope>NUCLEOTIDE SEQUENCE [LARGE SCALE GENOMIC DNA]</scope>
    <source>
        <strain evidence="2 3">SAG 2145</strain>
    </source>
</reference>
<feature type="transmembrane region" description="Helical" evidence="1">
    <location>
        <begin position="575"/>
        <end position="593"/>
    </location>
</feature>
<evidence type="ECO:0000256" key="1">
    <source>
        <dbReference type="SAM" id="Phobius"/>
    </source>
</evidence>
<sequence length="1094" mass="116259">MSGAVAASGSTKTFQYGLRMGMALLPNLLLVAELGGKAAIGVLLVGAMVAYILDSLQSRMGALGAVWISLGLTNLACIVNLALPLFNAAANESIMMSVLLAFAMGLTLFLTGIWATLNFRWVGVQYPLAVLAMERLLMAASFPAAAILQSWALVGLVGPALAPFYQMGLLAGLFHSLLLPLGPSMQQQVKPGGHVPSWQKRARAIGGAEKHAGAVQSTLDGALGAALITALPCVSYLAAHAPTMPAWRHLWSLVLLFCLPCLYLLCTQDGLWWLPLSTATADRLRRMSVPVVGLGALAGLEGRVLLPAFGSYLAVPAPWSTVLVTIALFGSASVTLVLHEGWLSPAWTSPLSVFGLMGGGMAGGWVAGMPFPIISLPVIAGSALGCFFDTPNLLIWLVFVASALGTGAWFLWHHFWFLEVALAGGAVSLQRLCIGIFLAFLPALIIPGFLMTASFLQLVGPLLIGQALLVTWLEAVMLGGEHGEELDGTTMYPPILVLLTSGLGVLMTHRLASAQGLDSTSAWLLRLLHLSKLSLILIPQMDMVLRLCLLAVVVTLPQELWQPLRAPERAWKGPLLAALVPPALLLAASWHHLDALLHLILPGQLLPTGLWVGVLLLALAACWLPLLLYADLQDSHTFKQVVSGTAAAGLALVIIQPPFPFQGAGDGLLGDEDDAAVWGSSTARSHRPWHRWLLLAAVAEGLLALRSQIVPQPASRRAAAAEYKGPARPAWGPAIGGGVLLGLYLARELFPSQAVLQVVVLASSLAVIAFLVLLRAHTEPAARLLLPWLAIAWAALLALGLLAQALLPLPHAAPESRAFLYPDAGWAYEQDQADEARMSLLGLFAAEALLLSLAIKLKMAAFTVQGATGMSLDDDYNGLGLPRHRASDAGGLTAQIRVHLPDLRSLTGFQGTAPLQGVGGEVQSRLRQQGLTLAPLGGNVATLACYAFSQALARHLTEDPDLASLPLAALLLLLSQDPVLLRWLKPGREYFPAVASTTLVLGASSIVSLLTELRSWSLQWWLWQATCLVQAISLHYVGMLHHWRDRRQQKPQQSLSRILCPMGLFAATCAGNPAIRYFAIAGLAMNVTLAFGTL</sequence>
<feature type="transmembrane region" description="Helical" evidence="1">
    <location>
        <begin position="605"/>
        <end position="629"/>
    </location>
</feature>
<keyword evidence="1" id="KW-0472">Membrane</keyword>
<feature type="transmembrane region" description="Helical" evidence="1">
    <location>
        <begin position="318"/>
        <end position="339"/>
    </location>
</feature>
<feature type="transmembrane region" description="Helical" evidence="1">
    <location>
        <begin position="836"/>
        <end position="855"/>
    </location>
</feature>
<proteinExistence type="predicted"/>
<feature type="transmembrane region" description="Helical" evidence="1">
    <location>
        <begin position="933"/>
        <end position="953"/>
    </location>
</feature>
<dbReference type="AlphaFoldDB" id="A0AAW1RYE0"/>
<feature type="transmembrane region" description="Helical" evidence="1">
    <location>
        <begin position="94"/>
        <end position="115"/>
    </location>
</feature>
<feature type="transmembrane region" description="Helical" evidence="1">
    <location>
        <begin position="753"/>
        <end position="774"/>
    </location>
</feature>
<feature type="transmembrane region" description="Helical" evidence="1">
    <location>
        <begin position="1021"/>
        <end position="1040"/>
    </location>
</feature>
<keyword evidence="1" id="KW-1133">Transmembrane helix</keyword>
<feature type="transmembrane region" description="Helical" evidence="1">
    <location>
        <begin position="492"/>
        <end position="513"/>
    </location>
</feature>
<accession>A0AAW1RYE0</accession>
<feature type="transmembrane region" description="Helical" evidence="1">
    <location>
        <begin position="462"/>
        <end position="480"/>
    </location>
</feature>
<name>A0AAW1RYE0_9CHLO</name>
<feature type="transmembrane region" description="Helical" evidence="1">
    <location>
        <begin position="136"/>
        <end position="158"/>
    </location>
</feature>
<organism evidence="2 3">
    <name type="scientific">Apatococcus lobatus</name>
    <dbReference type="NCBI Taxonomy" id="904363"/>
    <lineage>
        <taxon>Eukaryota</taxon>
        <taxon>Viridiplantae</taxon>
        <taxon>Chlorophyta</taxon>
        <taxon>core chlorophytes</taxon>
        <taxon>Trebouxiophyceae</taxon>
        <taxon>Chlorellales</taxon>
        <taxon>Chlorellaceae</taxon>
        <taxon>Apatococcus</taxon>
    </lineage>
</organism>
<feature type="transmembrane region" description="Helical" evidence="1">
    <location>
        <begin position="250"/>
        <end position="266"/>
    </location>
</feature>
<feature type="transmembrane region" description="Helical" evidence="1">
    <location>
        <begin position="219"/>
        <end position="238"/>
    </location>
</feature>
<feature type="transmembrane region" description="Helical" evidence="1">
    <location>
        <begin position="432"/>
        <end position="456"/>
    </location>
</feature>
<evidence type="ECO:0000313" key="3">
    <source>
        <dbReference type="Proteomes" id="UP001438707"/>
    </source>
</evidence>
<feature type="transmembrane region" description="Helical" evidence="1">
    <location>
        <begin position="965"/>
        <end position="983"/>
    </location>
</feature>
<keyword evidence="1" id="KW-0812">Transmembrane</keyword>
<comment type="caution">
    <text evidence="2">The sequence shown here is derived from an EMBL/GenBank/DDBJ whole genome shotgun (WGS) entry which is preliminary data.</text>
</comment>
<gene>
    <name evidence="2" type="ORF">WJX74_003461</name>
</gene>
<feature type="transmembrane region" description="Helical" evidence="1">
    <location>
        <begin position="730"/>
        <end position="747"/>
    </location>
</feature>
<dbReference type="EMBL" id="JALJOS010000005">
    <property type="protein sequence ID" value="KAK9838794.1"/>
    <property type="molecule type" value="Genomic_DNA"/>
</dbReference>
<feature type="transmembrane region" description="Helical" evidence="1">
    <location>
        <begin position="287"/>
        <end position="306"/>
    </location>
</feature>
<feature type="transmembrane region" description="Helical" evidence="1">
    <location>
        <begin position="164"/>
        <end position="181"/>
    </location>
</feature>
<feature type="transmembrane region" description="Helical" evidence="1">
    <location>
        <begin position="28"/>
        <end position="53"/>
    </location>
</feature>
<dbReference type="PANTHER" id="PTHR35313:SF1">
    <property type="entry name" value="NO EXINE FORMATION 1"/>
    <property type="match status" value="1"/>
</dbReference>
<feature type="transmembrane region" description="Helical" evidence="1">
    <location>
        <begin position="990"/>
        <end position="1009"/>
    </location>
</feature>
<feature type="transmembrane region" description="Helical" evidence="1">
    <location>
        <begin position="393"/>
        <end position="412"/>
    </location>
</feature>
<feature type="transmembrane region" description="Helical" evidence="1">
    <location>
        <begin position="786"/>
        <end position="807"/>
    </location>
</feature>
<protein>
    <submittedName>
        <fullName evidence="2">Uncharacterized protein</fullName>
    </submittedName>
</protein>
<keyword evidence="3" id="KW-1185">Reference proteome</keyword>